<protein>
    <recommendedName>
        <fullName evidence="2">Chitinase domain-containing protein 1</fullName>
    </recommendedName>
</protein>
<proteinExistence type="inferred from homology"/>
<dbReference type="InterPro" id="IPR001223">
    <property type="entry name" value="Glyco_hydro18_cat"/>
</dbReference>
<dbReference type="InterPro" id="IPR029070">
    <property type="entry name" value="Chitinase_insertion_sf"/>
</dbReference>
<dbReference type="GO" id="GO:0012505">
    <property type="term" value="C:endomembrane system"/>
    <property type="evidence" value="ECO:0007669"/>
    <property type="project" value="TreeGrafter"/>
</dbReference>
<keyword evidence="6" id="KW-1185">Reference proteome</keyword>
<reference evidence="5 6" key="1">
    <citation type="journal article" date="2023" name="BMC Biol.">
        <title>The compact genome of the sponge Oopsacas minuta (Hexactinellida) is lacking key metazoan core genes.</title>
        <authorList>
            <person name="Santini S."/>
            <person name="Schenkelaars Q."/>
            <person name="Jourda C."/>
            <person name="Duchesne M."/>
            <person name="Belahbib H."/>
            <person name="Rocher C."/>
            <person name="Selva M."/>
            <person name="Riesgo A."/>
            <person name="Vervoort M."/>
            <person name="Leys S.P."/>
            <person name="Kodjabachian L."/>
            <person name="Le Bivic A."/>
            <person name="Borchiellini C."/>
            <person name="Claverie J.M."/>
            <person name="Renard E."/>
        </authorList>
    </citation>
    <scope>NUCLEOTIDE SEQUENCE [LARGE SCALE GENOMIC DNA]</scope>
    <source>
        <strain evidence="5">SPO-2</strain>
    </source>
</reference>
<dbReference type="SMART" id="SM00636">
    <property type="entry name" value="Glyco_18"/>
    <property type="match status" value="1"/>
</dbReference>
<evidence type="ECO:0000256" key="3">
    <source>
        <dbReference type="SAM" id="SignalP"/>
    </source>
</evidence>
<dbReference type="Gene3D" id="3.20.20.80">
    <property type="entry name" value="Glycosidases"/>
    <property type="match status" value="1"/>
</dbReference>
<evidence type="ECO:0000313" key="6">
    <source>
        <dbReference type="Proteomes" id="UP001165289"/>
    </source>
</evidence>
<evidence type="ECO:0000256" key="1">
    <source>
        <dbReference type="ARBA" id="ARBA00009336"/>
    </source>
</evidence>
<dbReference type="SUPFAM" id="SSF51445">
    <property type="entry name" value="(Trans)glycosidases"/>
    <property type="match status" value="1"/>
</dbReference>
<dbReference type="InterPro" id="IPR011583">
    <property type="entry name" value="Chitinase_II/V-like_cat"/>
</dbReference>
<dbReference type="PROSITE" id="PS51910">
    <property type="entry name" value="GH18_2"/>
    <property type="match status" value="1"/>
</dbReference>
<sequence length="404" mass="46499">MASLWCYLAVLLLLSSLLTLTNQTLSRSDRKKPVPKDSCTPGDPLCDKSADTPVTLDATVIDRNLVREDVKYTDVLRNHKTYSHVHAKIRFVSMETTLVFVTPWNSKGYELALTFSHKFTHISPVWFQLSPSGDISGKHDIKEKWLRKLYKSNPDLKVIPRFLFDGWSADDFDTFYGSEDRMNKMVDGVIHLLTHYKMHGAVLEIWRQMPSEYFYKFMGFLQILSDRFEEKDLYLCMVVPPSNPDPEAIDPAPYNSTHFLATNPLLDSVLIMTYDYPSLIQRPGPSSPLPWIEGCVYELSPNYELRHKILIGVNLFGNEFSRQGHVPLDGNLYLDKLRQLKPAIEWNEQSGEHIIQIDSPTDPRLIVYPSLNSIQTRIRLAERLSVGIGMWELGQGLDYFYDLF</sequence>
<evidence type="ECO:0000259" key="4">
    <source>
        <dbReference type="PROSITE" id="PS51910"/>
    </source>
</evidence>
<comment type="caution">
    <text evidence="5">The sequence shown here is derived from an EMBL/GenBank/DDBJ whole genome shotgun (WGS) entry which is preliminary data.</text>
</comment>
<dbReference type="Proteomes" id="UP001165289">
    <property type="component" value="Unassembled WGS sequence"/>
</dbReference>
<organism evidence="5 6">
    <name type="scientific">Oopsacas minuta</name>
    <dbReference type="NCBI Taxonomy" id="111878"/>
    <lineage>
        <taxon>Eukaryota</taxon>
        <taxon>Metazoa</taxon>
        <taxon>Porifera</taxon>
        <taxon>Hexactinellida</taxon>
        <taxon>Hexasterophora</taxon>
        <taxon>Lyssacinosida</taxon>
        <taxon>Leucopsacidae</taxon>
        <taxon>Oopsacas</taxon>
    </lineage>
</organism>
<dbReference type="EMBL" id="JAKMXF010000322">
    <property type="protein sequence ID" value="KAI6649056.1"/>
    <property type="molecule type" value="Genomic_DNA"/>
</dbReference>
<dbReference type="PANTHER" id="PTHR46066">
    <property type="entry name" value="CHITINASE DOMAIN-CONTAINING PROTEIN 1 FAMILY MEMBER"/>
    <property type="match status" value="1"/>
</dbReference>
<dbReference type="Pfam" id="PF00704">
    <property type="entry name" value="Glyco_hydro_18"/>
    <property type="match status" value="1"/>
</dbReference>
<gene>
    <name evidence="5" type="ORF">LOD99_6778</name>
</gene>
<dbReference type="GO" id="GO:0005975">
    <property type="term" value="P:carbohydrate metabolic process"/>
    <property type="evidence" value="ECO:0007669"/>
    <property type="project" value="InterPro"/>
</dbReference>
<dbReference type="InterPro" id="IPR017853">
    <property type="entry name" value="GH"/>
</dbReference>
<feature type="domain" description="GH18" evidence="4">
    <location>
        <begin position="95"/>
        <end position="404"/>
    </location>
</feature>
<dbReference type="GO" id="GO:0008061">
    <property type="term" value="F:chitin binding"/>
    <property type="evidence" value="ECO:0007669"/>
    <property type="project" value="InterPro"/>
</dbReference>
<feature type="signal peptide" evidence="3">
    <location>
        <begin position="1"/>
        <end position="26"/>
    </location>
</feature>
<feature type="chain" id="PRO_5043922210" description="Chitinase domain-containing protein 1" evidence="3">
    <location>
        <begin position="27"/>
        <end position="404"/>
    </location>
</feature>
<name>A0AAV7JJT7_9METZ</name>
<evidence type="ECO:0000313" key="5">
    <source>
        <dbReference type="EMBL" id="KAI6649056.1"/>
    </source>
</evidence>
<dbReference type="GO" id="GO:0070492">
    <property type="term" value="F:oligosaccharide binding"/>
    <property type="evidence" value="ECO:0007669"/>
    <property type="project" value="TreeGrafter"/>
</dbReference>
<dbReference type="AlphaFoldDB" id="A0AAV7JJT7"/>
<comment type="similarity">
    <text evidence="1">Belongs to the glycosyl hydrolase 18 family.</text>
</comment>
<dbReference type="Gene3D" id="3.10.50.10">
    <property type="match status" value="1"/>
</dbReference>
<evidence type="ECO:0000256" key="2">
    <source>
        <dbReference type="ARBA" id="ARBA00040976"/>
    </source>
</evidence>
<keyword evidence="3" id="KW-0732">Signal</keyword>
<accession>A0AAV7JJT7</accession>
<dbReference type="PANTHER" id="PTHR46066:SF2">
    <property type="entry name" value="CHITINASE DOMAIN-CONTAINING PROTEIN 1"/>
    <property type="match status" value="1"/>
</dbReference>